<reference evidence="14" key="2">
    <citation type="submission" date="2021-04" db="EMBL/GenBank/DDBJ databases">
        <authorList>
            <person name="Gilroy R."/>
        </authorList>
    </citation>
    <scope>NUCLEOTIDE SEQUENCE</scope>
    <source>
        <strain evidence="14">5032</strain>
    </source>
</reference>
<comment type="subcellular location">
    <subcellularLocation>
        <location evidence="1 13">Cytoplasm</location>
    </subcellularLocation>
</comment>
<evidence type="ECO:0000256" key="6">
    <source>
        <dbReference type="ARBA" id="ARBA00022691"/>
    </source>
</evidence>
<dbReference type="GO" id="GO:0008616">
    <property type="term" value="P:tRNA queuosine(34) biosynthetic process"/>
    <property type="evidence" value="ECO:0007669"/>
    <property type="project" value="UniProtKB-UniRule"/>
</dbReference>
<dbReference type="Gene3D" id="3.40.1780.10">
    <property type="entry name" value="QueA-like"/>
    <property type="match status" value="1"/>
</dbReference>
<comment type="pathway">
    <text evidence="2 13">tRNA modification; tRNA-queuosine biosynthesis.</text>
</comment>
<protein>
    <recommendedName>
        <fullName evidence="11 13">S-adenosylmethionine:tRNA ribosyltransferase-isomerase</fullName>
        <ecNumber evidence="10 13">2.4.99.17</ecNumber>
    </recommendedName>
    <alternativeName>
        <fullName evidence="12 13">Queuosine biosynthesis protein QueA</fullName>
    </alternativeName>
</protein>
<evidence type="ECO:0000256" key="7">
    <source>
        <dbReference type="ARBA" id="ARBA00022785"/>
    </source>
</evidence>
<evidence type="ECO:0000256" key="4">
    <source>
        <dbReference type="ARBA" id="ARBA00022490"/>
    </source>
</evidence>
<evidence type="ECO:0000313" key="15">
    <source>
        <dbReference type="Proteomes" id="UP000823821"/>
    </source>
</evidence>
<dbReference type="HAMAP" id="MF_00113">
    <property type="entry name" value="QueA"/>
    <property type="match status" value="1"/>
</dbReference>
<evidence type="ECO:0000256" key="10">
    <source>
        <dbReference type="ARBA" id="ARBA00066503"/>
    </source>
</evidence>
<dbReference type="Gene3D" id="2.40.10.240">
    <property type="entry name" value="QueA-like"/>
    <property type="match status" value="1"/>
</dbReference>
<comment type="caution">
    <text evidence="14">The sequence shown here is derived from an EMBL/GenBank/DDBJ whole genome shotgun (WGS) entry which is preliminary data.</text>
</comment>
<comment type="catalytic activity">
    <reaction evidence="8 13">
        <text>7-aminomethyl-7-carbaguanosine(34) in tRNA + S-adenosyl-L-methionine = epoxyqueuosine(34) in tRNA + adenine + L-methionine + 2 H(+)</text>
        <dbReference type="Rhea" id="RHEA:32155"/>
        <dbReference type="Rhea" id="RHEA-COMP:10342"/>
        <dbReference type="Rhea" id="RHEA-COMP:18582"/>
        <dbReference type="ChEBI" id="CHEBI:15378"/>
        <dbReference type="ChEBI" id="CHEBI:16708"/>
        <dbReference type="ChEBI" id="CHEBI:57844"/>
        <dbReference type="ChEBI" id="CHEBI:59789"/>
        <dbReference type="ChEBI" id="CHEBI:82833"/>
        <dbReference type="ChEBI" id="CHEBI:194443"/>
        <dbReference type="EC" id="2.4.99.17"/>
    </reaction>
</comment>
<evidence type="ECO:0000256" key="13">
    <source>
        <dbReference type="HAMAP-Rule" id="MF_00113"/>
    </source>
</evidence>
<dbReference type="InterPro" id="IPR042119">
    <property type="entry name" value="QueA_dom2"/>
</dbReference>
<sequence>MPQPAFPPVHDEDFSLAAYRYDLPPDQIAQFPPEQRGASRLLMLPRQGEFRLEHHLFAELPDLLPPGALLIANNSRVLQARLLGTRGTGGKVEFLLLTPLPLVRESARRRKDTADGWTAEVSGLVRSGGSIREGESVAFGAGITVTVLESGPFGQRRVRLDWEGDLAAAFAATGHIPLPPYIKRSDDAEDLSRYQTVYAREDKLGSVAAPTAGLHFTEELRQRLAGQGVQWAEVTLYVGYGTFSPVRCEDIRQHRMHREYIEVPEATVTAIQQARAERRPIIAVGTTSVRALEGAAEMCGSLQPYTGWTDLYMYPGRRFRVVDGMITNFHLPESSLLLLVSAFAGRHRILSAYAEAVRQGYRFFSYGDAMLIC</sequence>
<dbReference type="Pfam" id="PF02547">
    <property type="entry name" value="Queuosine_synth"/>
    <property type="match status" value="1"/>
</dbReference>
<dbReference type="GO" id="GO:0005737">
    <property type="term" value="C:cytoplasm"/>
    <property type="evidence" value="ECO:0007669"/>
    <property type="project" value="UniProtKB-SubCell"/>
</dbReference>
<dbReference type="AlphaFoldDB" id="A0A9D2HL15"/>
<comment type="subunit">
    <text evidence="3 13">Monomer.</text>
</comment>
<reference evidence="14" key="1">
    <citation type="journal article" date="2021" name="PeerJ">
        <title>Extensive microbial diversity within the chicken gut microbiome revealed by metagenomics and culture.</title>
        <authorList>
            <person name="Gilroy R."/>
            <person name="Ravi A."/>
            <person name="Getino M."/>
            <person name="Pursley I."/>
            <person name="Horton D.L."/>
            <person name="Alikhan N.F."/>
            <person name="Baker D."/>
            <person name="Gharbi K."/>
            <person name="Hall N."/>
            <person name="Watson M."/>
            <person name="Adriaenssens E.M."/>
            <person name="Foster-Nyarko E."/>
            <person name="Jarju S."/>
            <person name="Secka A."/>
            <person name="Antonio M."/>
            <person name="Oren A."/>
            <person name="Chaudhuri R.R."/>
            <person name="La Ragione R."/>
            <person name="Hildebrand F."/>
            <person name="Pallen M.J."/>
        </authorList>
    </citation>
    <scope>NUCLEOTIDE SEQUENCE</scope>
    <source>
        <strain evidence="14">5032</strain>
    </source>
</reference>
<evidence type="ECO:0000256" key="9">
    <source>
        <dbReference type="ARBA" id="ARBA00061210"/>
    </source>
</evidence>
<keyword evidence="4 13" id="KW-0963">Cytoplasm</keyword>
<name>A0A9D2HL15_9BACT</name>
<dbReference type="PANTHER" id="PTHR30307">
    <property type="entry name" value="S-ADENOSYLMETHIONINE:TRNA RIBOSYLTRANSFERASE-ISOMERASE"/>
    <property type="match status" value="1"/>
</dbReference>
<keyword evidence="5 13" id="KW-0808">Transferase</keyword>
<evidence type="ECO:0000256" key="1">
    <source>
        <dbReference type="ARBA" id="ARBA00004496"/>
    </source>
</evidence>
<dbReference type="InterPro" id="IPR003699">
    <property type="entry name" value="QueA"/>
</dbReference>
<organism evidence="14 15">
    <name type="scientific">Candidatus Desulfovibrio intestinavium</name>
    <dbReference type="NCBI Taxonomy" id="2838534"/>
    <lineage>
        <taxon>Bacteria</taxon>
        <taxon>Pseudomonadati</taxon>
        <taxon>Thermodesulfobacteriota</taxon>
        <taxon>Desulfovibrionia</taxon>
        <taxon>Desulfovibrionales</taxon>
        <taxon>Desulfovibrionaceae</taxon>
        <taxon>Desulfovibrio</taxon>
    </lineage>
</organism>
<dbReference type="SUPFAM" id="SSF111337">
    <property type="entry name" value="QueA-like"/>
    <property type="match status" value="1"/>
</dbReference>
<dbReference type="NCBIfam" id="TIGR00113">
    <property type="entry name" value="queA"/>
    <property type="match status" value="1"/>
</dbReference>
<dbReference type="EMBL" id="DWZD01000007">
    <property type="protein sequence ID" value="HJA78097.1"/>
    <property type="molecule type" value="Genomic_DNA"/>
</dbReference>
<comment type="similarity">
    <text evidence="9 13">Belongs to the QueA family.</text>
</comment>
<evidence type="ECO:0000256" key="5">
    <source>
        <dbReference type="ARBA" id="ARBA00022679"/>
    </source>
</evidence>
<evidence type="ECO:0000256" key="3">
    <source>
        <dbReference type="ARBA" id="ARBA00011245"/>
    </source>
</evidence>
<dbReference type="PANTHER" id="PTHR30307:SF0">
    <property type="entry name" value="S-ADENOSYLMETHIONINE:TRNA RIBOSYLTRANSFERASE-ISOMERASE"/>
    <property type="match status" value="1"/>
</dbReference>
<evidence type="ECO:0000256" key="8">
    <source>
        <dbReference type="ARBA" id="ARBA00052751"/>
    </source>
</evidence>
<keyword evidence="7 13" id="KW-0671">Queuosine biosynthesis</keyword>
<proteinExistence type="inferred from homology"/>
<comment type="function">
    <text evidence="13">Transfers and isomerizes the ribose moiety from AdoMet to the 7-aminomethyl group of 7-deazaguanine (preQ1-tRNA) to give epoxyqueuosine (oQ-tRNA).</text>
</comment>
<dbReference type="NCBIfam" id="NF001140">
    <property type="entry name" value="PRK00147.1"/>
    <property type="match status" value="1"/>
</dbReference>
<evidence type="ECO:0000256" key="11">
    <source>
        <dbReference type="ARBA" id="ARBA00069325"/>
    </source>
</evidence>
<dbReference type="Proteomes" id="UP000823821">
    <property type="component" value="Unassembled WGS sequence"/>
</dbReference>
<keyword evidence="6 13" id="KW-0949">S-adenosyl-L-methionine</keyword>
<gene>
    <name evidence="13 14" type="primary">queA</name>
    <name evidence="14" type="ORF">H9784_00790</name>
</gene>
<evidence type="ECO:0000256" key="2">
    <source>
        <dbReference type="ARBA" id="ARBA00004691"/>
    </source>
</evidence>
<dbReference type="EC" id="2.4.99.17" evidence="10 13"/>
<evidence type="ECO:0000313" key="14">
    <source>
        <dbReference type="EMBL" id="HJA78097.1"/>
    </source>
</evidence>
<evidence type="ECO:0000256" key="12">
    <source>
        <dbReference type="ARBA" id="ARBA00076160"/>
    </source>
</evidence>
<dbReference type="FunFam" id="3.40.1780.10:FF:000001">
    <property type="entry name" value="S-adenosylmethionine:tRNA ribosyltransferase-isomerase"/>
    <property type="match status" value="1"/>
</dbReference>
<dbReference type="InterPro" id="IPR036100">
    <property type="entry name" value="QueA_sf"/>
</dbReference>
<dbReference type="InterPro" id="IPR042118">
    <property type="entry name" value="QueA_dom1"/>
</dbReference>
<accession>A0A9D2HL15</accession>
<keyword evidence="14" id="KW-0328">Glycosyltransferase</keyword>
<dbReference type="GO" id="GO:0051075">
    <property type="term" value="F:S-adenosylmethionine:tRNA ribosyltransferase-isomerase activity"/>
    <property type="evidence" value="ECO:0007669"/>
    <property type="project" value="UniProtKB-EC"/>
</dbReference>